<feature type="transmembrane region" description="Helical" evidence="1">
    <location>
        <begin position="211"/>
        <end position="230"/>
    </location>
</feature>
<evidence type="ECO:0000256" key="1">
    <source>
        <dbReference type="SAM" id="Phobius"/>
    </source>
</evidence>
<comment type="caution">
    <text evidence="2">The sequence shown here is derived from an EMBL/GenBank/DDBJ whole genome shotgun (WGS) entry which is preliminary data.</text>
</comment>
<organism evidence="2 3">
    <name type="scientific">Ottowia thiooxydans</name>
    <dbReference type="NCBI Taxonomy" id="219182"/>
    <lineage>
        <taxon>Bacteria</taxon>
        <taxon>Pseudomonadati</taxon>
        <taxon>Pseudomonadota</taxon>
        <taxon>Betaproteobacteria</taxon>
        <taxon>Burkholderiales</taxon>
        <taxon>Comamonadaceae</taxon>
        <taxon>Ottowia</taxon>
    </lineage>
</organism>
<sequence length="288" mass="30598">MSGRLKTALHLLGAVLGLAGVVFVAFRLHTYAQSVELDRFSKLQWFFWFSLAIIYGAANWFLARAWWLQLKYVGVASEWCWARRTYGISQLGKYLPGNVFHLAGRQALGLAAGIPARPLAQSMAWELGLIAIAGASFAILAAPLLFPALDVHTGALVFLVGVGVLWWLARYALTPSIATALLWQFAFLVVSGMTFAGTLSLLISIESLVPILPAIVGAFVVAWLAGLLTPGAPAGIGVREAVLLYLLSHAVAPSDVVVAVVLGRGATVLGDLGFYLVCAAPRPATGKS</sequence>
<feature type="transmembrane region" description="Helical" evidence="1">
    <location>
        <begin position="7"/>
        <end position="25"/>
    </location>
</feature>
<proteinExistence type="predicted"/>
<keyword evidence="1" id="KW-0812">Transmembrane</keyword>
<gene>
    <name evidence="2" type="ORF">ABIE13_003616</name>
</gene>
<protein>
    <submittedName>
        <fullName evidence="2">Uncharacterized membrane protein YbhN (UPF0104 family)</fullName>
    </submittedName>
</protein>
<dbReference type="RefSeq" id="WP_354445803.1">
    <property type="nucleotide sequence ID" value="NZ_JBEPSH010000007.1"/>
</dbReference>
<accession>A0ABV2QBW6</accession>
<evidence type="ECO:0000313" key="3">
    <source>
        <dbReference type="Proteomes" id="UP001549320"/>
    </source>
</evidence>
<dbReference type="EMBL" id="JBEPSH010000007">
    <property type="protein sequence ID" value="MET4578500.1"/>
    <property type="molecule type" value="Genomic_DNA"/>
</dbReference>
<feature type="transmembrane region" description="Helical" evidence="1">
    <location>
        <begin position="45"/>
        <end position="62"/>
    </location>
</feature>
<reference evidence="2 3" key="1">
    <citation type="submission" date="2024-06" db="EMBL/GenBank/DDBJ databases">
        <title>Sorghum-associated microbial communities from plants grown in Nebraska, USA.</title>
        <authorList>
            <person name="Schachtman D."/>
        </authorList>
    </citation>
    <scope>NUCLEOTIDE SEQUENCE [LARGE SCALE GENOMIC DNA]</scope>
    <source>
        <strain evidence="2 3">2709</strain>
    </source>
</reference>
<keyword evidence="1" id="KW-0472">Membrane</keyword>
<evidence type="ECO:0000313" key="2">
    <source>
        <dbReference type="EMBL" id="MET4578500.1"/>
    </source>
</evidence>
<name>A0ABV2QBW6_9BURK</name>
<keyword evidence="1" id="KW-1133">Transmembrane helix</keyword>
<feature type="transmembrane region" description="Helical" evidence="1">
    <location>
        <begin position="181"/>
        <end position="205"/>
    </location>
</feature>
<feature type="transmembrane region" description="Helical" evidence="1">
    <location>
        <begin position="152"/>
        <end position="169"/>
    </location>
</feature>
<keyword evidence="3" id="KW-1185">Reference proteome</keyword>
<dbReference type="Proteomes" id="UP001549320">
    <property type="component" value="Unassembled WGS sequence"/>
</dbReference>
<feature type="transmembrane region" description="Helical" evidence="1">
    <location>
        <begin position="127"/>
        <end position="146"/>
    </location>
</feature>
<feature type="transmembrane region" description="Helical" evidence="1">
    <location>
        <begin position="242"/>
        <end position="262"/>
    </location>
</feature>